<dbReference type="Proteomes" id="UP001642360">
    <property type="component" value="Unassembled WGS sequence"/>
</dbReference>
<accession>A0ABC8TWR1</accession>
<evidence type="ECO:0000256" key="1">
    <source>
        <dbReference type="SAM" id="MobiDB-lite"/>
    </source>
</evidence>
<sequence length="85" mass="9413">MKPLRSNPQKIPTNSMLQTRKSNTRVKPSQSVLLEQSLLDQNPLRSNIPRWYGSDTVALKACGLWVVLACAFDSEAALKALTSID</sequence>
<reference evidence="2 3" key="1">
    <citation type="submission" date="2024-02" db="EMBL/GenBank/DDBJ databases">
        <authorList>
            <person name="Vignale AGUSTIN F."/>
            <person name="Sosa J E."/>
            <person name="Modenutti C."/>
        </authorList>
    </citation>
    <scope>NUCLEOTIDE SEQUENCE [LARGE SCALE GENOMIC DNA]</scope>
</reference>
<dbReference type="EMBL" id="CAUOFW020006240">
    <property type="protein sequence ID" value="CAK9173915.1"/>
    <property type="molecule type" value="Genomic_DNA"/>
</dbReference>
<dbReference type="AlphaFoldDB" id="A0ABC8TWR1"/>
<comment type="caution">
    <text evidence="2">The sequence shown here is derived from an EMBL/GenBank/DDBJ whole genome shotgun (WGS) entry which is preliminary data.</text>
</comment>
<evidence type="ECO:0000313" key="2">
    <source>
        <dbReference type="EMBL" id="CAK9173915.1"/>
    </source>
</evidence>
<evidence type="ECO:0000313" key="3">
    <source>
        <dbReference type="Proteomes" id="UP001642360"/>
    </source>
</evidence>
<name>A0ABC8TWR1_9AQUA</name>
<feature type="non-terminal residue" evidence="2">
    <location>
        <position position="85"/>
    </location>
</feature>
<proteinExistence type="predicted"/>
<keyword evidence="3" id="KW-1185">Reference proteome</keyword>
<organism evidence="2 3">
    <name type="scientific">Ilex paraguariensis</name>
    <name type="common">yerba mate</name>
    <dbReference type="NCBI Taxonomy" id="185542"/>
    <lineage>
        <taxon>Eukaryota</taxon>
        <taxon>Viridiplantae</taxon>
        <taxon>Streptophyta</taxon>
        <taxon>Embryophyta</taxon>
        <taxon>Tracheophyta</taxon>
        <taxon>Spermatophyta</taxon>
        <taxon>Magnoliopsida</taxon>
        <taxon>eudicotyledons</taxon>
        <taxon>Gunneridae</taxon>
        <taxon>Pentapetalae</taxon>
        <taxon>asterids</taxon>
        <taxon>campanulids</taxon>
        <taxon>Aquifoliales</taxon>
        <taxon>Aquifoliaceae</taxon>
        <taxon>Ilex</taxon>
    </lineage>
</organism>
<protein>
    <submittedName>
        <fullName evidence="2">Uncharacterized protein</fullName>
    </submittedName>
</protein>
<gene>
    <name evidence="2" type="ORF">ILEXP_LOCUS43647</name>
</gene>
<feature type="region of interest" description="Disordered" evidence="1">
    <location>
        <begin position="1"/>
        <end position="29"/>
    </location>
</feature>